<sequence>MALDRQGISIAEFARTHLPNKNLVSDLLNGRKKGRRGEAHRAAALLGIKEGVIAFMHLFPLIHRTTLQGPFHVHRCKTNTQTPSNAQPR</sequence>
<dbReference type="NCBIfam" id="TIGR04111">
    <property type="entry name" value="BcepMu_gp16"/>
    <property type="match status" value="1"/>
</dbReference>
<keyword evidence="2" id="KW-1185">Reference proteome</keyword>
<organism evidence="1 2">
    <name type="scientific">Pseudomonas phytophila</name>
    <dbReference type="NCBI Taxonomy" id="2867264"/>
    <lineage>
        <taxon>Bacteria</taxon>
        <taxon>Pseudomonadati</taxon>
        <taxon>Pseudomonadota</taxon>
        <taxon>Gammaproteobacteria</taxon>
        <taxon>Pseudomonadales</taxon>
        <taxon>Pseudomonadaceae</taxon>
        <taxon>Pseudomonas</taxon>
    </lineage>
</organism>
<evidence type="ECO:0000313" key="1">
    <source>
        <dbReference type="EMBL" id="UXZ94585.1"/>
    </source>
</evidence>
<dbReference type="Proteomes" id="UP001063228">
    <property type="component" value="Chromosome"/>
</dbReference>
<evidence type="ECO:0000313" key="2">
    <source>
        <dbReference type="Proteomes" id="UP001063228"/>
    </source>
</evidence>
<reference evidence="1" key="1">
    <citation type="submission" date="2021-08" db="EMBL/GenBank/DDBJ databases">
        <title>Complete genome sequence of Pseudomonas phytophila.</title>
        <authorList>
            <person name="Weir B.S."/>
            <person name="Templeton M.D."/>
            <person name="Arshed S."/>
            <person name="Andersen M.T."/>
            <person name="Jayaraman J."/>
        </authorList>
    </citation>
    <scope>NUCLEOTIDE SEQUENCE</scope>
    <source>
        <strain evidence="1">ICMP 23753</strain>
    </source>
</reference>
<protein>
    <recommendedName>
        <fullName evidence="3">DNA-binding protein</fullName>
    </recommendedName>
</protein>
<evidence type="ECO:0008006" key="3">
    <source>
        <dbReference type="Google" id="ProtNLM"/>
    </source>
</evidence>
<name>A0ABY6F9N9_9PSED</name>
<dbReference type="EMBL" id="CP081201">
    <property type="protein sequence ID" value="UXZ94585.1"/>
    <property type="molecule type" value="Genomic_DNA"/>
</dbReference>
<gene>
    <name evidence="1" type="ORF">K3169_19750</name>
</gene>
<dbReference type="InterPro" id="IPR026365">
    <property type="entry name" value="BcepMu_gp16"/>
</dbReference>
<proteinExistence type="predicted"/>
<accession>A0ABY6F9N9</accession>